<keyword evidence="3" id="KW-0676">Redox-active center</keyword>
<dbReference type="GO" id="GO:0004364">
    <property type="term" value="F:glutathione transferase activity"/>
    <property type="evidence" value="ECO:0007669"/>
    <property type="project" value="UniProtKB-EC"/>
</dbReference>
<dbReference type="InterPro" id="IPR011899">
    <property type="entry name" value="Glutaredoxin_euk/vir"/>
</dbReference>
<evidence type="ECO:0000313" key="6">
    <source>
        <dbReference type="EMBL" id="KAG7100216.1"/>
    </source>
</evidence>
<dbReference type="GO" id="GO:0005737">
    <property type="term" value="C:cytoplasm"/>
    <property type="evidence" value="ECO:0007669"/>
    <property type="project" value="TreeGrafter"/>
</dbReference>
<comment type="catalytic activity">
    <reaction evidence="4">
        <text>1-chloro-2,4-dinitrobenzene + glutathione = 2,4-dinitrophenyl-S-glutathione + chloride + H(+)</text>
        <dbReference type="Rhea" id="RHEA:51220"/>
        <dbReference type="ChEBI" id="CHEBI:15378"/>
        <dbReference type="ChEBI" id="CHEBI:17996"/>
        <dbReference type="ChEBI" id="CHEBI:34718"/>
        <dbReference type="ChEBI" id="CHEBI:57925"/>
        <dbReference type="ChEBI" id="CHEBI:133977"/>
        <dbReference type="EC" id="2.5.1.18"/>
    </reaction>
</comment>
<dbReference type="EMBL" id="CM032181">
    <property type="protein sequence ID" value="KAG7100216.1"/>
    <property type="molecule type" value="Genomic_DNA"/>
</dbReference>
<evidence type="ECO:0000256" key="4">
    <source>
        <dbReference type="ARBA" id="ARBA00035808"/>
    </source>
</evidence>
<dbReference type="NCBIfam" id="TIGR02180">
    <property type="entry name" value="GRX_euk"/>
    <property type="match status" value="1"/>
</dbReference>
<protein>
    <recommendedName>
        <fullName evidence="2">glutathione peroxidase</fullName>
        <ecNumber evidence="2">1.11.1.9</ecNumber>
    </recommendedName>
</protein>
<comment type="caution">
    <text evidence="6">The sequence shown here is derived from an EMBL/GenBank/DDBJ whole genome shotgun (WGS) entry which is preliminary data.</text>
</comment>
<dbReference type="GO" id="GO:0005634">
    <property type="term" value="C:nucleus"/>
    <property type="evidence" value="ECO:0007669"/>
    <property type="project" value="TreeGrafter"/>
</dbReference>
<keyword evidence="7" id="KW-1185">Reference proteome</keyword>
<dbReference type="InterPro" id="IPR036249">
    <property type="entry name" value="Thioredoxin-like_sf"/>
</dbReference>
<dbReference type="PROSITE" id="PS51354">
    <property type="entry name" value="GLUTAREDOXIN_2"/>
    <property type="match status" value="1"/>
</dbReference>
<dbReference type="AlphaFoldDB" id="A0A9P7V4P9"/>
<name>A0A9P7V4P9_9AGAR</name>
<dbReference type="GeneID" id="66071067"/>
<reference evidence="6" key="1">
    <citation type="journal article" date="2021" name="Genome Biol. Evol.">
        <title>The assembled and annotated genome of the fairy-ring fungus Marasmius oreades.</title>
        <authorList>
            <person name="Hiltunen M."/>
            <person name="Ament-Velasquez S.L."/>
            <person name="Johannesson H."/>
        </authorList>
    </citation>
    <scope>NUCLEOTIDE SEQUENCE</scope>
    <source>
        <strain evidence="6">03SP1</strain>
    </source>
</reference>
<evidence type="ECO:0000313" key="7">
    <source>
        <dbReference type="Proteomes" id="UP001049176"/>
    </source>
</evidence>
<proteinExistence type="predicted"/>
<evidence type="ECO:0000256" key="1">
    <source>
        <dbReference type="ARBA" id="ARBA00000217"/>
    </source>
</evidence>
<dbReference type="SUPFAM" id="SSF52833">
    <property type="entry name" value="Thioredoxin-like"/>
    <property type="match status" value="1"/>
</dbReference>
<evidence type="ECO:0000256" key="3">
    <source>
        <dbReference type="ARBA" id="ARBA00023284"/>
    </source>
</evidence>
<dbReference type="Gene3D" id="3.40.30.10">
    <property type="entry name" value="Glutaredoxin"/>
    <property type="match status" value="1"/>
</dbReference>
<dbReference type="Pfam" id="PF00462">
    <property type="entry name" value="Glutaredoxin"/>
    <property type="match status" value="1"/>
</dbReference>
<dbReference type="KEGG" id="more:E1B28_001991"/>
<dbReference type="InterPro" id="IPR002109">
    <property type="entry name" value="Glutaredoxin"/>
</dbReference>
<dbReference type="GO" id="GO:0034599">
    <property type="term" value="P:cellular response to oxidative stress"/>
    <property type="evidence" value="ECO:0007669"/>
    <property type="project" value="TreeGrafter"/>
</dbReference>
<dbReference type="FunFam" id="3.40.30.10:FF:000026">
    <property type="entry name" value="Glutaredoxin 2"/>
    <property type="match status" value="1"/>
</dbReference>
<evidence type="ECO:0000256" key="2">
    <source>
        <dbReference type="ARBA" id="ARBA00012310"/>
    </source>
</evidence>
<dbReference type="EC" id="1.11.1.9" evidence="2"/>
<dbReference type="PRINTS" id="PR00160">
    <property type="entry name" value="GLUTAREDOXIN"/>
</dbReference>
<sequence length="121" mass="13503">MQSSSASSSYTTHYQLRLMAVKDLAESTINDNTIAFFSKSWCPYCKAAKALFKEKYPDTQIKIVELDETEGGDDLQSYLADKTGQRSVPNVFINKKHVGGNDKIQALQKQGELIKLINPKA</sequence>
<dbReference type="CDD" id="cd03419">
    <property type="entry name" value="GRX_GRXh_1_2_like"/>
    <property type="match status" value="1"/>
</dbReference>
<gene>
    <name evidence="6" type="ORF">E1B28_001991</name>
</gene>
<dbReference type="RefSeq" id="XP_043016686.1">
    <property type="nucleotide sequence ID" value="XM_043147972.1"/>
</dbReference>
<evidence type="ECO:0000259" key="5">
    <source>
        <dbReference type="Pfam" id="PF00462"/>
    </source>
</evidence>
<dbReference type="PANTHER" id="PTHR45694">
    <property type="entry name" value="GLUTAREDOXIN 2"/>
    <property type="match status" value="1"/>
</dbReference>
<dbReference type="GO" id="GO:0004602">
    <property type="term" value="F:glutathione peroxidase activity"/>
    <property type="evidence" value="ECO:0007669"/>
    <property type="project" value="UniProtKB-EC"/>
</dbReference>
<feature type="domain" description="Glutaredoxin" evidence="5">
    <location>
        <begin position="35"/>
        <end position="98"/>
    </location>
</feature>
<dbReference type="OrthoDB" id="418495at2759"/>
<dbReference type="PANTHER" id="PTHR45694:SF18">
    <property type="entry name" value="GLUTAREDOXIN-1-RELATED"/>
    <property type="match status" value="1"/>
</dbReference>
<comment type="catalytic activity">
    <reaction evidence="1">
        <text>2 glutathione + H2O2 = glutathione disulfide + 2 H2O</text>
        <dbReference type="Rhea" id="RHEA:16833"/>
        <dbReference type="ChEBI" id="CHEBI:15377"/>
        <dbReference type="ChEBI" id="CHEBI:16240"/>
        <dbReference type="ChEBI" id="CHEBI:57925"/>
        <dbReference type="ChEBI" id="CHEBI:58297"/>
        <dbReference type="EC" id="1.11.1.9"/>
    </reaction>
</comment>
<organism evidence="6 7">
    <name type="scientific">Marasmius oreades</name>
    <name type="common">fairy-ring Marasmius</name>
    <dbReference type="NCBI Taxonomy" id="181124"/>
    <lineage>
        <taxon>Eukaryota</taxon>
        <taxon>Fungi</taxon>
        <taxon>Dikarya</taxon>
        <taxon>Basidiomycota</taxon>
        <taxon>Agaricomycotina</taxon>
        <taxon>Agaricomycetes</taxon>
        <taxon>Agaricomycetidae</taxon>
        <taxon>Agaricales</taxon>
        <taxon>Marasmiineae</taxon>
        <taxon>Marasmiaceae</taxon>
        <taxon>Marasmius</taxon>
    </lineage>
</organism>
<dbReference type="GO" id="GO:0015038">
    <property type="term" value="F:glutathione disulfide oxidoreductase activity"/>
    <property type="evidence" value="ECO:0007669"/>
    <property type="project" value="TreeGrafter"/>
</dbReference>
<accession>A0A9P7V4P9</accession>
<dbReference type="InterPro" id="IPR014025">
    <property type="entry name" value="Glutaredoxin_subgr"/>
</dbReference>
<dbReference type="Proteomes" id="UP001049176">
    <property type="component" value="Chromosome 1"/>
</dbReference>